<keyword evidence="4" id="KW-1185">Reference proteome</keyword>
<dbReference type="InterPro" id="IPR050300">
    <property type="entry name" value="GDXG_lipolytic_enzyme"/>
</dbReference>
<evidence type="ECO:0000256" key="1">
    <source>
        <dbReference type="ARBA" id="ARBA00022801"/>
    </source>
</evidence>
<dbReference type="GO" id="GO:0016787">
    <property type="term" value="F:hydrolase activity"/>
    <property type="evidence" value="ECO:0007669"/>
    <property type="project" value="UniProtKB-KW"/>
</dbReference>
<dbReference type="SUPFAM" id="SSF53474">
    <property type="entry name" value="alpha/beta-Hydrolases"/>
    <property type="match status" value="1"/>
</dbReference>
<organism evidence="3 4">
    <name type="scientific">Solimonas aquatica</name>
    <dbReference type="NCBI Taxonomy" id="489703"/>
    <lineage>
        <taxon>Bacteria</taxon>
        <taxon>Pseudomonadati</taxon>
        <taxon>Pseudomonadota</taxon>
        <taxon>Gammaproteobacteria</taxon>
        <taxon>Nevskiales</taxon>
        <taxon>Nevskiaceae</taxon>
        <taxon>Solimonas</taxon>
    </lineage>
</organism>
<keyword evidence="1 3" id="KW-0378">Hydrolase</keyword>
<dbReference type="OrthoDB" id="5729797at2"/>
<feature type="domain" description="Alpha/beta hydrolase fold-3" evidence="2">
    <location>
        <begin position="93"/>
        <end position="144"/>
    </location>
</feature>
<dbReference type="EMBL" id="FOFS01000001">
    <property type="protein sequence ID" value="SEP73466.1"/>
    <property type="molecule type" value="Genomic_DNA"/>
</dbReference>
<name>A0A1H9A9M5_9GAMM</name>
<dbReference type="PANTHER" id="PTHR48081">
    <property type="entry name" value="AB HYDROLASE SUPERFAMILY PROTEIN C4A8.06C"/>
    <property type="match status" value="1"/>
</dbReference>
<evidence type="ECO:0000259" key="2">
    <source>
        <dbReference type="Pfam" id="PF07859"/>
    </source>
</evidence>
<dbReference type="InterPro" id="IPR029058">
    <property type="entry name" value="AB_hydrolase_fold"/>
</dbReference>
<dbReference type="STRING" id="489703.SAMN04488038_101327"/>
<protein>
    <submittedName>
        <fullName evidence="3">Alpha/beta hydrolase fold</fullName>
    </submittedName>
</protein>
<dbReference type="PANTHER" id="PTHR48081:SF8">
    <property type="entry name" value="ALPHA_BETA HYDROLASE FOLD-3 DOMAIN-CONTAINING PROTEIN-RELATED"/>
    <property type="match status" value="1"/>
</dbReference>
<gene>
    <name evidence="3" type="ORF">SAMN04488038_101327</name>
</gene>
<dbReference type="RefSeq" id="WP_093281646.1">
    <property type="nucleotide sequence ID" value="NZ_FOFS01000001.1"/>
</dbReference>
<evidence type="ECO:0000313" key="4">
    <source>
        <dbReference type="Proteomes" id="UP000199233"/>
    </source>
</evidence>
<proteinExistence type="predicted"/>
<dbReference type="InterPro" id="IPR013094">
    <property type="entry name" value="AB_hydrolase_3"/>
</dbReference>
<sequence>MTSTQKIAPVHGWKLRALMAVSEWLALLGISTTSAKALKMRMEKRAAAVPANWMLRPMPETGVERDTLRGRGGGAIPVKRFLPRMPKANATPILFLHGGGWIAGGVDSLDYLCTNLYDRLGTIVIAVGYRLAPEHPFPAALEDC</sequence>
<evidence type="ECO:0000313" key="3">
    <source>
        <dbReference type="EMBL" id="SEP73466.1"/>
    </source>
</evidence>
<dbReference type="AlphaFoldDB" id="A0A1H9A9M5"/>
<dbReference type="Proteomes" id="UP000199233">
    <property type="component" value="Unassembled WGS sequence"/>
</dbReference>
<dbReference type="Gene3D" id="3.40.50.1820">
    <property type="entry name" value="alpha/beta hydrolase"/>
    <property type="match status" value="1"/>
</dbReference>
<accession>A0A1H9A9M5</accession>
<dbReference type="Pfam" id="PF07859">
    <property type="entry name" value="Abhydrolase_3"/>
    <property type="match status" value="1"/>
</dbReference>
<reference evidence="3 4" key="1">
    <citation type="submission" date="2016-10" db="EMBL/GenBank/DDBJ databases">
        <authorList>
            <person name="de Groot N.N."/>
        </authorList>
    </citation>
    <scope>NUCLEOTIDE SEQUENCE [LARGE SCALE GENOMIC DNA]</scope>
    <source>
        <strain evidence="3 4">DSM 25927</strain>
    </source>
</reference>